<dbReference type="PATRIC" id="fig|380.5.peg.5610"/>
<dbReference type="AlphaFoldDB" id="G9AHH8"/>
<dbReference type="Proteomes" id="UP000007735">
    <property type="component" value="Plasmid pSfHH103e"/>
</dbReference>
<evidence type="ECO:0000313" key="2">
    <source>
        <dbReference type="EMBL" id="CCF00510.1"/>
    </source>
</evidence>
<accession>G9AHH8</accession>
<dbReference type="KEGG" id="sfh:SFHH103_06050"/>
<proteinExistence type="predicted"/>
<dbReference type="HOGENOM" id="CLU_199078_0_0_5"/>
<feature type="compositionally biased region" description="Basic and acidic residues" evidence="1">
    <location>
        <begin position="32"/>
        <end position="56"/>
    </location>
</feature>
<protein>
    <submittedName>
        <fullName evidence="2">Uncharacterized protein</fullName>
    </submittedName>
</protein>
<keyword evidence="2" id="KW-0614">Plasmid</keyword>
<dbReference type="EMBL" id="HE616899">
    <property type="protein sequence ID" value="CCF00510.1"/>
    <property type="molecule type" value="Genomic_DNA"/>
</dbReference>
<sequence>MEPFLANGFPLAHGKDFMMLIIRKPVTEEEVEERRELQSEARPRRAKDQSPNRADEREDLDDPNSLFWRGVWMLVF</sequence>
<geneLocation type="plasmid" evidence="2 3">
    <name>pSfHH103e</name>
</geneLocation>
<reference evidence="2 3" key="1">
    <citation type="journal article" date="2012" name="J. Bacteriol.">
        <title>Genome sequence of the soybean symbiont Sinorhizobium fredii HH103.</title>
        <authorList>
            <person name="Weidner S."/>
            <person name="Becker A."/>
            <person name="Bonilla I."/>
            <person name="Jaenicke S."/>
            <person name="Lloret J."/>
            <person name="Margaret I."/>
            <person name="Puhler A."/>
            <person name="Ruiz-Sainz J.E."/>
            <person name="Schneiker-Bekel S."/>
            <person name="Szczepanowski R."/>
            <person name="Vinardell J.M."/>
            <person name="Zehner S."/>
            <person name="Gottfert M."/>
        </authorList>
    </citation>
    <scope>NUCLEOTIDE SEQUENCE [LARGE SCALE GENOMIC DNA]</scope>
    <source>
        <strain evidence="2 3">HH103</strain>
        <plasmid evidence="3">pSfHH103e</plasmid>
    </source>
</reference>
<name>G9AHH8_SINF1</name>
<gene>
    <name evidence="2" type="ordered locus">SFHH103_06050</name>
</gene>
<feature type="region of interest" description="Disordered" evidence="1">
    <location>
        <begin position="32"/>
        <end position="63"/>
    </location>
</feature>
<evidence type="ECO:0000313" key="3">
    <source>
        <dbReference type="Proteomes" id="UP000007735"/>
    </source>
</evidence>
<evidence type="ECO:0000256" key="1">
    <source>
        <dbReference type="SAM" id="MobiDB-lite"/>
    </source>
</evidence>
<organism evidence="2 3">
    <name type="scientific">Sinorhizobium fredii (strain HH103)</name>
    <dbReference type="NCBI Taxonomy" id="1117943"/>
    <lineage>
        <taxon>Bacteria</taxon>
        <taxon>Pseudomonadati</taxon>
        <taxon>Pseudomonadota</taxon>
        <taxon>Alphaproteobacteria</taxon>
        <taxon>Hyphomicrobiales</taxon>
        <taxon>Rhizobiaceae</taxon>
        <taxon>Sinorhizobium/Ensifer group</taxon>
        <taxon>Sinorhizobium</taxon>
    </lineage>
</organism>